<keyword evidence="2" id="KW-1185">Reference proteome</keyword>
<evidence type="ECO:0000313" key="1">
    <source>
        <dbReference type="EMBL" id="KJA20348.1"/>
    </source>
</evidence>
<protein>
    <submittedName>
        <fullName evidence="1">Uncharacterized protein</fullName>
    </submittedName>
</protein>
<organism evidence="1 2">
    <name type="scientific">Hypholoma sublateritium (strain FD-334 SS-4)</name>
    <dbReference type="NCBI Taxonomy" id="945553"/>
    <lineage>
        <taxon>Eukaryota</taxon>
        <taxon>Fungi</taxon>
        <taxon>Dikarya</taxon>
        <taxon>Basidiomycota</taxon>
        <taxon>Agaricomycotina</taxon>
        <taxon>Agaricomycetes</taxon>
        <taxon>Agaricomycetidae</taxon>
        <taxon>Agaricales</taxon>
        <taxon>Agaricineae</taxon>
        <taxon>Strophariaceae</taxon>
        <taxon>Hypholoma</taxon>
    </lineage>
</organism>
<dbReference type="AlphaFoldDB" id="A0A0D2MAF7"/>
<sequence length="197" mass="22140">MNPLNNCIYLGNDDDKEVAFHRWVGDGIRKTVVGRLKVLLDSLIRALRISTLRTDVTPAFPLWFSSPRPRLPALPLRVLRIIFAATDATRSYTATPRQSSSTLLPEYPKVQNLRPNACCQFMACHYSHNCIETFFEIPTITARPSNFEIALLSHPASPAKPPSPRTTTFRVLDNEKYARQPHIWTDPRSVAGSGAPE</sequence>
<proteinExistence type="predicted"/>
<evidence type="ECO:0000313" key="2">
    <source>
        <dbReference type="Proteomes" id="UP000054270"/>
    </source>
</evidence>
<reference evidence="2" key="1">
    <citation type="submission" date="2014-04" db="EMBL/GenBank/DDBJ databases">
        <title>Evolutionary Origins and Diversification of the Mycorrhizal Mutualists.</title>
        <authorList>
            <consortium name="DOE Joint Genome Institute"/>
            <consortium name="Mycorrhizal Genomics Consortium"/>
            <person name="Kohler A."/>
            <person name="Kuo A."/>
            <person name="Nagy L.G."/>
            <person name="Floudas D."/>
            <person name="Copeland A."/>
            <person name="Barry K.W."/>
            <person name="Cichocki N."/>
            <person name="Veneault-Fourrey C."/>
            <person name="LaButti K."/>
            <person name="Lindquist E.A."/>
            <person name="Lipzen A."/>
            <person name="Lundell T."/>
            <person name="Morin E."/>
            <person name="Murat C."/>
            <person name="Riley R."/>
            <person name="Ohm R."/>
            <person name="Sun H."/>
            <person name="Tunlid A."/>
            <person name="Henrissat B."/>
            <person name="Grigoriev I.V."/>
            <person name="Hibbett D.S."/>
            <person name="Martin F."/>
        </authorList>
    </citation>
    <scope>NUCLEOTIDE SEQUENCE [LARGE SCALE GENOMIC DNA]</scope>
    <source>
        <strain evidence="2">FD-334 SS-4</strain>
    </source>
</reference>
<dbReference type="Proteomes" id="UP000054270">
    <property type="component" value="Unassembled WGS sequence"/>
</dbReference>
<dbReference type="EMBL" id="KN817568">
    <property type="protein sequence ID" value="KJA20348.1"/>
    <property type="molecule type" value="Genomic_DNA"/>
</dbReference>
<gene>
    <name evidence="1" type="ORF">HYPSUDRAFT_817355</name>
</gene>
<accession>A0A0D2MAF7</accession>
<name>A0A0D2MAF7_HYPSF</name>